<dbReference type="GO" id="GO:0050660">
    <property type="term" value="F:flavin adenine dinucleotide binding"/>
    <property type="evidence" value="ECO:0007669"/>
    <property type="project" value="InterPro"/>
</dbReference>
<comment type="similarity">
    <text evidence="1">Belongs to the GMC oxidoreductase family.</text>
</comment>
<gene>
    <name evidence="4" type="ORF">SLS62_002995</name>
</gene>
<dbReference type="InterPro" id="IPR036188">
    <property type="entry name" value="FAD/NAD-bd_sf"/>
</dbReference>
<keyword evidence="5" id="KW-1185">Reference proteome</keyword>
<dbReference type="PANTHER" id="PTHR11552:SF138">
    <property type="entry name" value="DEHYDROGENASE PKFF-RELATED"/>
    <property type="match status" value="1"/>
</dbReference>
<evidence type="ECO:0000256" key="1">
    <source>
        <dbReference type="ARBA" id="ARBA00010790"/>
    </source>
</evidence>
<evidence type="ECO:0000256" key="2">
    <source>
        <dbReference type="ARBA" id="ARBA00023180"/>
    </source>
</evidence>
<dbReference type="SUPFAM" id="SSF54373">
    <property type="entry name" value="FAD-linked reductases, C-terminal domain"/>
    <property type="match status" value="1"/>
</dbReference>
<dbReference type="SUPFAM" id="SSF51905">
    <property type="entry name" value="FAD/NAD(P)-binding domain"/>
    <property type="match status" value="1"/>
</dbReference>
<reference evidence="4 5" key="1">
    <citation type="submission" date="2024-02" db="EMBL/GenBank/DDBJ databases">
        <title>De novo assembly and annotation of 12 fungi associated with fruit tree decline syndrome in Ontario, Canada.</title>
        <authorList>
            <person name="Sulman M."/>
            <person name="Ellouze W."/>
            <person name="Ilyukhin E."/>
        </authorList>
    </citation>
    <scope>NUCLEOTIDE SEQUENCE [LARGE SCALE GENOMIC DNA]</scope>
    <source>
        <strain evidence="4 5">M11/M66-122</strain>
    </source>
</reference>
<protein>
    <recommendedName>
        <fullName evidence="3">Glucose-methanol-choline oxidoreductase N-terminal domain-containing protein</fullName>
    </recommendedName>
</protein>
<dbReference type="InterPro" id="IPR007867">
    <property type="entry name" value="GMC_OxRtase_C"/>
</dbReference>
<dbReference type="PROSITE" id="PS00624">
    <property type="entry name" value="GMC_OXRED_2"/>
    <property type="match status" value="1"/>
</dbReference>
<dbReference type="EMBL" id="JAKJXP020000016">
    <property type="protein sequence ID" value="KAK7754911.1"/>
    <property type="molecule type" value="Genomic_DNA"/>
</dbReference>
<keyword evidence="2" id="KW-0325">Glycoprotein</keyword>
<dbReference type="GO" id="GO:0016614">
    <property type="term" value="F:oxidoreductase activity, acting on CH-OH group of donors"/>
    <property type="evidence" value="ECO:0007669"/>
    <property type="project" value="InterPro"/>
</dbReference>
<proteinExistence type="inferred from homology"/>
<sequence length="425" mass="46222">MGRNGKGPIVHIRKHAALLSEKLQVYSSRSRNIFQSRGYTGTRTKCFLAGIGIPTIGDFNNGNLLGSQFCTFTIDPRTATRSSAQTAFLDSCQARPNVKVFRETLAKRIRFNRFKQATGVEISSGLVLTARKEVVLSAGAFQSPQLLMVSGVGPAEILNKFNIPVIADRAGVGQNLTDYIMYGPCHRVKVDTVSTVVANPAQVAPLIFDYVLNARGPLTNPGVEYVAFEKIPRHLISEDVAAKISELPSLWPDMEYFSMDAYSGDLSLPLFNSPNDGHNYASILVSPCAPRSRGNVTITSADTADLSIINPGWFLDPVDAQLAVAGYKRARELFLSTAMQNVLLDPDPENEYFPGCSAVKTDEEILQTIRDTVTIIYHASGTCRMGRAADPDPSAVVDPQARVFGVERLRVVDSSAFALLPSGYP</sequence>
<comment type="caution">
    <text evidence="4">The sequence shown here is derived from an EMBL/GenBank/DDBJ whole genome shotgun (WGS) entry which is preliminary data.</text>
</comment>
<organism evidence="4 5">
    <name type="scientific">Diatrype stigma</name>
    <dbReference type="NCBI Taxonomy" id="117547"/>
    <lineage>
        <taxon>Eukaryota</taxon>
        <taxon>Fungi</taxon>
        <taxon>Dikarya</taxon>
        <taxon>Ascomycota</taxon>
        <taxon>Pezizomycotina</taxon>
        <taxon>Sordariomycetes</taxon>
        <taxon>Xylariomycetidae</taxon>
        <taxon>Xylariales</taxon>
        <taxon>Diatrypaceae</taxon>
        <taxon>Diatrype</taxon>
    </lineage>
</organism>
<feature type="domain" description="Glucose-methanol-choline oxidoreductase N-terminal" evidence="3">
    <location>
        <begin position="139"/>
        <end position="153"/>
    </location>
</feature>
<dbReference type="AlphaFoldDB" id="A0AAN9YRP8"/>
<dbReference type="InterPro" id="IPR000172">
    <property type="entry name" value="GMC_OxRdtase_N"/>
</dbReference>
<name>A0AAN9YRP8_9PEZI</name>
<dbReference type="Proteomes" id="UP001320420">
    <property type="component" value="Unassembled WGS sequence"/>
</dbReference>
<dbReference type="Pfam" id="PF05199">
    <property type="entry name" value="GMC_oxred_C"/>
    <property type="match status" value="1"/>
</dbReference>
<dbReference type="GO" id="GO:0044550">
    <property type="term" value="P:secondary metabolite biosynthetic process"/>
    <property type="evidence" value="ECO:0007669"/>
    <property type="project" value="TreeGrafter"/>
</dbReference>
<dbReference type="PIRSF" id="PIRSF000137">
    <property type="entry name" value="Alcohol_oxidase"/>
    <property type="match status" value="1"/>
</dbReference>
<dbReference type="InterPro" id="IPR012132">
    <property type="entry name" value="GMC_OxRdtase"/>
</dbReference>
<dbReference type="PANTHER" id="PTHR11552">
    <property type="entry name" value="GLUCOSE-METHANOL-CHOLINE GMC OXIDOREDUCTASE"/>
    <property type="match status" value="1"/>
</dbReference>
<dbReference type="Pfam" id="PF00732">
    <property type="entry name" value="GMC_oxred_N"/>
    <property type="match status" value="1"/>
</dbReference>
<accession>A0AAN9YRP8</accession>
<dbReference type="Gene3D" id="3.50.50.60">
    <property type="entry name" value="FAD/NAD(P)-binding domain"/>
    <property type="match status" value="1"/>
</dbReference>
<evidence type="ECO:0000259" key="3">
    <source>
        <dbReference type="PROSITE" id="PS00624"/>
    </source>
</evidence>
<evidence type="ECO:0000313" key="4">
    <source>
        <dbReference type="EMBL" id="KAK7754911.1"/>
    </source>
</evidence>
<evidence type="ECO:0000313" key="5">
    <source>
        <dbReference type="Proteomes" id="UP001320420"/>
    </source>
</evidence>
<dbReference type="Gene3D" id="3.30.560.10">
    <property type="entry name" value="Glucose Oxidase, domain 3"/>
    <property type="match status" value="1"/>
</dbReference>